<keyword evidence="6" id="KW-1185">Reference proteome</keyword>
<dbReference type="KEGG" id="ifn:GM661_05315"/>
<dbReference type="PROSITE" id="PS01124">
    <property type="entry name" value="HTH_ARAC_FAMILY_2"/>
    <property type="match status" value="1"/>
</dbReference>
<dbReference type="AlphaFoldDB" id="A0A8A7KHT6"/>
<dbReference type="PANTHER" id="PTHR46796">
    <property type="entry name" value="HTH-TYPE TRANSCRIPTIONAL ACTIVATOR RHAS-RELATED"/>
    <property type="match status" value="1"/>
</dbReference>
<name>A0A8A7KHT6_9FIRM</name>
<evidence type="ECO:0000259" key="4">
    <source>
        <dbReference type="PROSITE" id="PS01124"/>
    </source>
</evidence>
<feature type="domain" description="HTH araC/xylS-type" evidence="4">
    <location>
        <begin position="186"/>
        <end position="283"/>
    </location>
</feature>
<keyword evidence="1" id="KW-0805">Transcription regulation</keyword>
<dbReference type="InterPro" id="IPR009057">
    <property type="entry name" value="Homeodomain-like_sf"/>
</dbReference>
<evidence type="ECO:0000313" key="6">
    <source>
        <dbReference type="Proteomes" id="UP000665020"/>
    </source>
</evidence>
<dbReference type="Gene3D" id="1.10.10.60">
    <property type="entry name" value="Homeodomain-like"/>
    <property type="match status" value="2"/>
</dbReference>
<evidence type="ECO:0000256" key="3">
    <source>
        <dbReference type="ARBA" id="ARBA00023163"/>
    </source>
</evidence>
<dbReference type="InterPro" id="IPR037923">
    <property type="entry name" value="HTH-like"/>
</dbReference>
<dbReference type="GO" id="GO:0003700">
    <property type="term" value="F:DNA-binding transcription factor activity"/>
    <property type="evidence" value="ECO:0007669"/>
    <property type="project" value="InterPro"/>
</dbReference>
<dbReference type="Proteomes" id="UP000665020">
    <property type="component" value="Chromosome"/>
</dbReference>
<evidence type="ECO:0000256" key="1">
    <source>
        <dbReference type="ARBA" id="ARBA00023015"/>
    </source>
</evidence>
<dbReference type="Pfam" id="PF12833">
    <property type="entry name" value="HTH_18"/>
    <property type="match status" value="1"/>
</dbReference>
<dbReference type="InterPro" id="IPR050204">
    <property type="entry name" value="AraC_XylS_family_regulators"/>
</dbReference>
<keyword evidence="2" id="KW-0238">DNA-binding</keyword>
<proteinExistence type="predicted"/>
<dbReference type="EMBL" id="CP046640">
    <property type="protein sequence ID" value="QTL97442.1"/>
    <property type="molecule type" value="Genomic_DNA"/>
</dbReference>
<dbReference type="SUPFAM" id="SSF46689">
    <property type="entry name" value="Homeodomain-like"/>
    <property type="match status" value="2"/>
</dbReference>
<gene>
    <name evidence="5" type="ORF">GM661_05315</name>
</gene>
<reference evidence="5" key="1">
    <citation type="submission" date="2019-12" db="EMBL/GenBank/DDBJ databases">
        <authorList>
            <person name="zhang j."/>
            <person name="sun C.M."/>
        </authorList>
    </citation>
    <scope>NUCLEOTIDE SEQUENCE</scope>
    <source>
        <strain evidence="5">NS-1</strain>
    </source>
</reference>
<dbReference type="GO" id="GO:0043565">
    <property type="term" value="F:sequence-specific DNA binding"/>
    <property type="evidence" value="ECO:0007669"/>
    <property type="project" value="InterPro"/>
</dbReference>
<dbReference type="SUPFAM" id="SSF51215">
    <property type="entry name" value="Regulatory protein AraC"/>
    <property type="match status" value="1"/>
</dbReference>
<dbReference type="InterPro" id="IPR003313">
    <property type="entry name" value="AraC-bd"/>
</dbReference>
<protein>
    <submittedName>
        <fullName evidence="5">AraC family transcriptional regulator</fullName>
    </submittedName>
</protein>
<dbReference type="SMART" id="SM00342">
    <property type="entry name" value="HTH_ARAC"/>
    <property type="match status" value="1"/>
</dbReference>
<evidence type="ECO:0000313" key="5">
    <source>
        <dbReference type="EMBL" id="QTL97442.1"/>
    </source>
</evidence>
<dbReference type="PANTHER" id="PTHR46796:SF2">
    <property type="entry name" value="TRANSCRIPTIONAL REGULATORY PROTEIN"/>
    <property type="match status" value="1"/>
</dbReference>
<dbReference type="Pfam" id="PF02311">
    <property type="entry name" value="AraC_binding"/>
    <property type="match status" value="1"/>
</dbReference>
<evidence type="ECO:0000256" key="2">
    <source>
        <dbReference type="ARBA" id="ARBA00023125"/>
    </source>
</evidence>
<keyword evidence="3" id="KW-0804">Transcription</keyword>
<dbReference type="InterPro" id="IPR018060">
    <property type="entry name" value="HTH_AraC"/>
</dbReference>
<sequence length="286" mass="33109">MLSGKFTMNKGASEKMFNFLEIKALTGVSLLEAQMYDFTYKKHSHKEYAIAITRRGIQSFHCEGHLYKVSKNGIITINPGEVHDGYSELKSGLEYQIVYIDAEIINKTVREMYGNSFSYFHFNETVHYDNQLSYKLVDLFRAINEGNNNFLEVHTKFYDAIAGLLLRYGELSKNPVSIKKDNFLIKRACEYIDSNAHRNILLDDIAEEINLSPYYFSRLFRKTTGLTPHNYLNQRRVEIAKKIINKDISLSKVAVMAGFSDQSHMNRRFKERYGITPGQYKKAISD</sequence>
<accession>A0A8A7KHT6</accession>
<organism evidence="5 6">
    <name type="scientific">Iocasia fonsfrigidae</name>
    <dbReference type="NCBI Taxonomy" id="2682810"/>
    <lineage>
        <taxon>Bacteria</taxon>
        <taxon>Bacillati</taxon>
        <taxon>Bacillota</taxon>
        <taxon>Clostridia</taxon>
        <taxon>Halanaerobiales</taxon>
        <taxon>Halanaerobiaceae</taxon>
        <taxon>Iocasia</taxon>
    </lineage>
</organism>